<sequence length="246" mass="28028">MVEDEAICQPWMVTAFGHYVLARLLAANDLLRSPTQISFLGDALIVYCRSQGSELIVMTESHLTFATQNEWETWLAKNEGASTGTWLRLAKKNAKQPTLTYAQALESALCYGWIDGQKQAESEEYWLQRFTRRSAKSIWSKLNKDKAEALIAAGRMRPPGMQEIEKAKKDGRWEMAYTSASNSTVPDDLQVALDANPKARTFFATLNSRNRYAILFRIQNAKKPETRARKIEEFVDMLNRGESFYP</sequence>
<reference evidence="2" key="1">
    <citation type="journal article" date="2019" name="Int. J. Syst. Evol. Microbiol.">
        <title>The Global Catalogue of Microorganisms (GCM) 10K type strain sequencing project: providing services to taxonomists for standard genome sequencing and annotation.</title>
        <authorList>
            <consortium name="The Broad Institute Genomics Platform"/>
            <consortium name="The Broad Institute Genome Sequencing Center for Infectious Disease"/>
            <person name="Wu L."/>
            <person name="Ma J."/>
        </authorList>
    </citation>
    <scope>NUCLEOTIDE SEQUENCE [LARGE SCALE GENOMIC DNA]</scope>
    <source>
        <strain evidence="2">NBRC 111980</strain>
    </source>
</reference>
<evidence type="ECO:0000313" key="1">
    <source>
        <dbReference type="EMBL" id="GLQ91520.1"/>
    </source>
</evidence>
<dbReference type="EMBL" id="BSOB01000005">
    <property type="protein sequence ID" value="GLQ91520.1"/>
    <property type="molecule type" value="Genomic_DNA"/>
</dbReference>
<proteinExistence type="predicted"/>
<evidence type="ECO:0000313" key="2">
    <source>
        <dbReference type="Proteomes" id="UP001156670"/>
    </source>
</evidence>
<dbReference type="Proteomes" id="UP001156670">
    <property type="component" value="Unassembled WGS sequence"/>
</dbReference>
<protein>
    <recommendedName>
        <fullName evidence="3">Bacteriocin-protection protein</fullName>
    </recommendedName>
</protein>
<gene>
    <name evidence="1" type="ORF">GCM10007901_04700</name>
</gene>
<accession>A0ABQ5XII5</accession>
<organism evidence="1 2">
    <name type="scientific">Dyella acidisoli</name>
    <dbReference type="NCBI Taxonomy" id="1867834"/>
    <lineage>
        <taxon>Bacteria</taxon>
        <taxon>Pseudomonadati</taxon>
        <taxon>Pseudomonadota</taxon>
        <taxon>Gammaproteobacteria</taxon>
        <taxon>Lysobacterales</taxon>
        <taxon>Rhodanobacteraceae</taxon>
        <taxon>Dyella</taxon>
    </lineage>
</organism>
<keyword evidence="2" id="KW-1185">Reference proteome</keyword>
<evidence type="ECO:0008006" key="3">
    <source>
        <dbReference type="Google" id="ProtNLM"/>
    </source>
</evidence>
<name>A0ABQ5XII5_9GAMM</name>
<dbReference type="Pfam" id="PF13376">
    <property type="entry name" value="OmdA"/>
    <property type="match status" value="1"/>
</dbReference>
<comment type="caution">
    <text evidence="1">The sequence shown here is derived from an EMBL/GenBank/DDBJ whole genome shotgun (WGS) entry which is preliminary data.</text>
</comment>